<evidence type="ECO:0000313" key="8">
    <source>
        <dbReference type="Proteomes" id="UP000825729"/>
    </source>
</evidence>
<feature type="compositionally biased region" description="Polar residues" evidence="5">
    <location>
        <begin position="118"/>
        <end position="127"/>
    </location>
</feature>
<evidence type="ECO:0000256" key="4">
    <source>
        <dbReference type="PROSITE-ProRule" id="PRU00175"/>
    </source>
</evidence>
<gene>
    <name evidence="7" type="ORF">H6P81_001881</name>
</gene>
<evidence type="ECO:0000313" key="7">
    <source>
        <dbReference type="EMBL" id="KAG9457373.1"/>
    </source>
</evidence>
<dbReference type="PROSITE" id="PS50089">
    <property type="entry name" value="ZF_RING_2"/>
    <property type="match status" value="1"/>
</dbReference>
<feature type="compositionally biased region" description="Basic residues" evidence="5">
    <location>
        <begin position="250"/>
        <end position="259"/>
    </location>
</feature>
<dbReference type="PANTHER" id="PTHR46293:SF9">
    <property type="entry name" value="E3 UBIQUITIN PROTEIN LIGASE DRIP1-LIKE"/>
    <property type="match status" value="1"/>
</dbReference>
<dbReference type="PROSITE" id="PS00518">
    <property type="entry name" value="ZF_RING_1"/>
    <property type="match status" value="1"/>
</dbReference>
<feature type="compositionally biased region" description="Basic residues" evidence="5">
    <location>
        <begin position="129"/>
        <end position="141"/>
    </location>
</feature>
<comment type="caution">
    <text evidence="7">The sequence shown here is derived from an EMBL/GenBank/DDBJ whole genome shotgun (WGS) entry which is preliminary data.</text>
</comment>
<evidence type="ECO:0000256" key="1">
    <source>
        <dbReference type="ARBA" id="ARBA00022723"/>
    </source>
</evidence>
<keyword evidence="2 4" id="KW-0863">Zinc-finger</keyword>
<accession>A0AAV7F8F1</accession>
<dbReference type="PANTHER" id="PTHR46293">
    <property type="entry name" value="E3 UBIQUITIN PROTEIN LIGASE DRIP1"/>
    <property type="match status" value="1"/>
</dbReference>
<evidence type="ECO:0000256" key="3">
    <source>
        <dbReference type="ARBA" id="ARBA00022833"/>
    </source>
</evidence>
<dbReference type="AlphaFoldDB" id="A0AAV7F8F1"/>
<dbReference type="Proteomes" id="UP000825729">
    <property type="component" value="Unassembled WGS sequence"/>
</dbReference>
<dbReference type="GO" id="GO:0004842">
    <property type="term" value="F:ubiquitin-protein transferase activity"/>
    <property type="evidence" value="ECO:0007669"/>
    <property type="project" value="InterPro"/>
</dbReference>
<protein>
    <recommendedName>
        <fullName evidence="6">RING-type domain-containing protein</fullName>
    </recommendedName>
</protein>
<feature type="compositionally biased region" description="Polar residues" evidence="5">
    <location>
        <begin position="160"/>
        <end position="178"/>
    </location>
</feature>
<dbReference type="SMART" id="SM00184">
    <property type="entry name" value="RING"/>
    <property type="match status" value="1"/>
</dbReference>
<keyword evidence="3" id="KW-0862">Zinc</keyword>
<keyword evidence="8" id="KW-1185">Reference proteome</keyword>
<feature type="region of interest" description="Disordered" evidence="5">
    <location>
        <begin position="96"/>
        <end position="210"/>
    </location>
</feature>
<dbReference type="InterPro" id="IPR017907">
    <property type="entry name" value="Znf_RING_CS"/>
</dbReference>
<evidence type="ECO:0000259" key="6">
    <source>
        <dbReference type="PROSITE" id="PS50089"/>
    </source>
</evidence>
<evidence type="ECO:0000256" key="5">
    <source>
        <dbReference type="SAM" id="MobiDB-lite"/>
    </source>
</evidence>
<proteinExistence type="predicted"/>
<keyword evidence="1" id="KW-0479">Metal-binding</keyword>
<evidence type="ECO:0000256" key="2">
    <source>
        <dbReference type="ARBA" id="ARBA00022771"/>
    </source>
</evidence>
<dbReference type="Gene3D" id="3.30.40.10">
    <property type="entry name" value="Zinc/RING finger domain, C3HC4 (zinc finger)"/>
    <property type="match status" value="1"/>
</dbReference>
<sequence>MVQVMISKMANQFAKVKKGPLLNCLTCTLCLNLLRDATTITVCLHTFCKDCIYQKLEEDETCTCPICNVYLGCSPCDKLRPDNNLQELRMKIFPLNKKKEPETSSTVTTTTRRKERSLSSLVTSTSPIPKKRCLGRTRSSTRKTALPRPNKLHSDGDTGDGSNHIGQRQSPEHSNAFSIGTKKQRVVAEKEPCQVSSSQQDASSKDTERGSSWDRLAFLAEAADKTVDSKPALLGLPAVKKEDYETLTVKNRRRFRRKPRESFSPEPKMKIERLNSSGESVRPDTNGDIEVERSRQQSLPLKSGDRSSAVILRKLCPVWFTLLASKDQNGDSLPQIPNSHIRVKDGTMPLSYINKYLALKLNLNESEVVVTCCGQSLVPTAPLSSVGDIWVQHMVKKGKGKGSRSPHPKLDPPNSDNIHNFVIVLTYGRRR</sequence>
<reference evidence="7 8" key="1">
    <citation type="submission" date="2021-07" db="EMBL/GenBank/DDBJ databases">
        <title>The Aristolochia fimbriata genome: insights into angiosperm evolution, floral development and chemical biosynthesis.</title>
        <authorList>
            <person name="Jiao Y."/>
        </authorList>
    </citation>
    <scope>NUCLEOTIDE SEQUENCE [LARGE SCALE GENOMIC DNA]</scope>
    <source>
        <strain evidence="7">IBCAS-2021</strain>
        <tissue evidence="7">Leaf</tissue>
    </source>
</reference>
<dbReference type="Pfam" id="PF13923">
    <property type="entry name" value="zf-C3HC4_2"/>
    <property type="match status" value="1"/>
</dbReference>
<dbReference type="InterPro" id="IPR013083">
    <property type="entry name" value="Znf_RING/FYVE/PHD"/>
</dbReference>
<organism evidence="7 8">
    <name type="scientific">Aristolochia fimbriata</name>
    <name type="common">White veined hardy Dutchman's pipe vine</name>
    <dbReference type="NCBI Taxonomy" id="158543"/>
    <lineage>
        <taxon>Eukaryota</taxon>
        <taxon>Viridiplantae</taxon>
        <taxon>Streptophyta</taxon>
        <taxon>Embryophyta</taxon>
        <taxon>Tracheophyta</taxon>
        <taxon>Spermatophyta</taxon>
        <taxon>Magnoliopsida</taxon>
        <taxon>Magnoliidae</taxon>
        <taxon>Piperales</taxon>
        <taxon>Aristolochiaceae</taxon>
        <taxon>Aristolochia</taxon>
    </lineage>
</organism>
<feature type="compositionally biased region" description="Basic and acidic residues" evidence="5">
    <location>
        <begin position="260"/>
        <end position="273"/>
    </location>
</feature>
<dbReference type="InterPro" id="IPR001841">
    <property type="entry name" value="Znf_RING"/>
</dbReference>
<dbReference type="EMBL" id="JAINDJ010000002">
    <property type="protein sequence ID" value="KAG9457373.1"/>
    <property type="molecule type" value="Genomic_DNA"/>
</dbReference>
<feature type="domain" description="RING-type" evidence="6">
    <location>
        <begin position="27"/>
        <end position="68"/>
    </location>
</feature>
<dbReference type="SUPFAM" id="SSF57850">
    <property type="entry name" value="RING/U-box"/>
    <property type="match status" value="1"/>
</dbReference>
<feature type="region of interest" description="Disordered" evidence="5">
    <location>
        <begin position="250"/>
        <end position="300"/>
    </location>
</feature>
<dbReference type="GO" id="GO:0008270">
    <property type="term" value="F:zinc ion binding"/>
    <property type="evidence" value="ECO:0007669"/>
    <property type="project" value="UniProtKB-KW"/>
</dbReference>
<name>A0AAV7F8F1_ARIFI</name>
<dbReference type="InterPro" id="IPR044807">
    <property type="entry name" value="DRIP1-like"/>
</dbReference>